<sequence length="125" mass="13434">MKTILSNPKSAALFSLLLTLPLILLNTIAINRIEPFFTIFQINTGGSFGDHPIGHSAALVALLLLPCGALISMRPLLQTGGGGKRVFYLINIFLSVLLVAAFVLIAGALLEEIYRCNVLQIPNCD</sequence>
<accession>L7VYF4</accession>
<evidence type="ECO:0000256" key="1">
    <source>
        <dbReference type="SAM" id="Phobius"/>
    </source>
</evidence>
<reference evidence="2" key="1">
    <citation type="submission" date="2012-09" db="EMBL/GenBank/DDBJ databases">
        <title>Metagenomic Characterization of a Microbial Community in Wastewater Detects High Levels of Antibiotic Resistance.</title>
        <authorList>
            <person name="Abrams M."/>
            <person name="Caldwell A."/>
            <person name="Vandaei E."/>
            <person name="Lee W."/>
            <person name="Perrott J."/>
            <person name="Khan S.Y."/>
            <person name="Ta J."/>
            <person name="Romero D."/>
            <person name="Nguyen V."/>
            <person name="Pourmand N."/>
            <person name="Ouverney C.C."/>
        </authorList>
    </citation>
    <scope>NUCLEOTIDE SEQUENCE</scope>
</reference>
<dbReference type="AlphaFoldDB" id="L7VYF4"/>
<keyword evidence="1" id="KW-0472">Membrane</keyword>
<keyword evidence="1" id="KW-1133">Transmembrane helix</keyword>
<proteinExistence type="predicted"/>
<keyword evidence="1" id="KW-0812">Transmembrane</keyword>
<feature type="transmembrane region" description="Helical" evidence="1">
    <location>
        <begin position="86"/>
        <end position="110"/>
    </location>
</feature>
<dbReference type="EMBL" id="JX649902">
    <property type="protein sequence ID" value="AGC72461.1"/>
    <property type="molecule type" value="Genomic_DNA"/>
</dbReference>
<organism evidence="2">
    <name type="scientific">uncultured bacterium A1Q1_fos_493</name>
    <dbReference type="NCBI Taxonomy" id="1256577"/>
    <lineage>
        <taxon>Bacteria</taxon>
        <taxon>environmental samples</taxon>
    </lineage>
</organism>
<feature type="transmembrane region" description="Helical" evidence="1">
    <location>
        <begin position="53"/>
        <end position="74"/>
    </location>
</feature>
<evidence type="ECO:0000313" key="2">
    <source>
        <dbReference type="EMBL" id="AGC72461.1"/>
    </source>
</evidence>
<protein>
    <submittedName>
        <fullName evidence="2">Uncharacterized protein</fullName>
    </submittedName>
</protein>
<name>L7VYF4_9BACT</name>